<dbReference type="PANTHER" id="PTHR40940">
    <property type="entry name" value="PROTEIN BATD-RELATED"/>
    <property type="match status" value="1"/>
</dbReference>
<proteinExistence type="predicted"/>
<keyword evidence="3" id="KW-0732">Signal</keyword>
<feature type="region of interest" description="Disordered" evidence="1">
    <location>
        <begin position="307"/>
        <end position="328"/>
    </location>
</feature>
<dbReference type="Pfam" id="PF13584">
    <property type="entry name" value="BatD"/>
    <property type="match status" value="1"/>
</dbReference>
<evidence type="ECO:0000256" key="1">
    <source>
        <dbReference type="SAM" id="MobiDB-lite"/>
    </source>
</evidence>
<feature type="compositionally biased region" description="Basic and acidic residues" evidence="1">
    <location>
        <begin position="315"/>
        <end position="328"/>
    </location>
</feature>
<dbReference type="EMBL" id="JACYTR010000006">
    <property type="protein sequence ID" value="MBD8525031.1"/>
    <property type="molecule type" value="Genomic_DNA"/>
</dbReference>
<keyword evidence="5" id="KW-1185">Reference proteome</keyword>
<reference evidence="4 5" key="1">
    <citation type="submission" date="2020-09" db="EMBL/GenBank/DDBJ databases">
        <title>Pseudoxanthomonas sp. CAU 1598 isolated from sand of Yaerae Beach.</title>
        <authorList>
            <person name="Kim W."/>
        </authorList>
    </citation>
    <scope>NUCLEOTIDE SEQUENCE [LARGE SCALE GENOMIC DNA]</scope>
    <source>
        <strain evidence="4 5">CAU 1598</strain>
    </source>
</reference>
<comment type="caution">
    <text evidence="4">The sequence shown here is derived from an EMBL/GenBank/DDBJ whole genome shotgun (WGS) entry which is preliminary data.</text>
</comment>
<gene>
    <name evidence="4" type="ORF">IFO71_04680</name>
</gene>
<keyword evidence="2" id="KW-1133">Transmembrane helix</keyword>
<keyword evidence="2" id="KW-0472">Membrane</keyword>
<evidence type="ECO:0000256" key="3">
    <source>
        <dbReference type="SAM" id="SignalP"/>
    </source>
</evidence>
<dbReference type="RefSeq" id="WP_192028379.1">
    <property type="nucleotide sequence ID" value="NZ_JACYTR010000006.1"/>
</dbReference>
<dbReference type="InterPro" id="IPR025738">
    <property type="entry name" value="BatD"/>
</dbReference>
<feature type="signal peptide" evidence="3">
    <location>
        <begin position="1"/>
        <end position="20"/>
    </location>
</feature>
<dbReference type="Proteomes" id="UP000613768">
    <property type="component" value="Unassembled WGS sequence"/>
</dbReference>
<protein>
    <submittedName>
        <fullName evidence="4">Protein BatD</fullName>
    </submittedName>
</protein>
<organism evidence="4 5">
    <name type="scientific">Pseudomarimonas arenosa</name>
    <dbReference type="NCBI Taxonomy" id="2774145"/>
    <lineage>
        <taxon>Bacteria</taxon>
        <taxon>Pseudomonadati</taxon>
        <taxon>Pseudomonadota</taxon>
        <taxon>Gammaproteobacteria</taxon>
        <taxon>Lysobacterales</taxon>
        <taxon>Lysobacteraceae</taxon>
        <taxon>Pseudomarimonas</taxon>
    </lineage>
</organism>
<feature type="chain" id="PRO_5043980388" evidence="3">
    <location>
        <begin position="21"/>
        <end position="559"/>
    </location>
</feature>
<dbReference type="AlphaFoldDB" id="A0AAW3ZG81"/>
<accession>A0AAW3ZG81</accession>
<name>A0AAW3ZG81_9GAMM</name>
<evidence type="ECO:0000313" key="4">
    <source>
        <dbReference type="EMBL" id="MBD8525031.1"/>
    </source>
</evidence>
<feature type="region of interest" description="Disordered" evidence="1">
    <location>
        <begin position="521"/>
        <end position="559"/>
    </location>
</feature>
<dbReference type="PANTHER" id="PTHR40940:SF1">
    <property type="entry name" value="PROTEIN BATD"/>
    <property type="match status" value="1"/>
</dbReference>
<evidence type="ECO:0000313" key="5">
    <source>
        <dbReference type="Proteomes" id="UP000613768"/>
    </source>
</evidence>
<sequence length="559" mass="59841">MIRAFVALLILLLGVLPANAAVRTWLDRQDISMDETFTLNIEVDSVVAAQPDLRMLDSDFEVLGSSSSSEMSISNGARVSRILFAVALSPKRDGVITIPPITVEGESSEPIVLTVKPSSISGGPQGDVFLEAELSESNPYVQQQVLVTLRLFTGMRVEQGRLDLAIPDGIRALRLGDDKGYQSNRGGKQYSVIERRFALVPERSGSFVLGAAQFQGFGMGRGGLGGYFGSPTRLRAESEVLKLEVKAMPAGAASPWLPATSVQLRGEPEFPAEIRVGEPISYAVELSAEGLSVEQLPELQFAETEGLSIYPDQPSSRDRSSPEGLAGERSRRFALVPSLPGEWEIPALRLSWWDVAADQPREAELPARRITVLPARGLAGASAGPLGASQSAVDTAIDASPLRLAWPWMLLSALLALGWLWTWWRTRARLAGARGTSSPPLALEKPSALSSALRRALAEGDLGAIAQALRALAPKAQASTALADALNDPRQAAAVQQLDAALYGRSKSSLEELRAELRKAFAQGPSWRSSRRRHGADQVGLPPLYGSARASPADHGVDP</sequence>
<keyword evidence="2" id="KW-0812">Transmembrane</keyword>
<feature type="transmembrane region" description="Helical" evidence="2">
    <location>
        <begin position="405"/>
        <end position="424"/>
    </location>
</feature>
<evidence type="ECO:0000256" key="2">
    <source>
        <dbReference type="SAM" id="Phobius"/>
    </source>
</evidence>